<feature type="region of interest" description="Disordered" evidence="1">
    <location>
        <begin position="42"/>
        <end position="98"/>
    </location>
</feature>
<evidence type="ECO:0000256" key="1">
    <source>
        <dbReference type="SAM" id="MobiDB-lite"/>
    </source>
</evidence>
<dbReference type="PATRIC" id="fig|558151.6.peg.1889"/>
<organism evidence="2 3">
    <name type="scientific">Chryseobacterium angstadtii</name>
    <dbReference type="NCBI Taxonomy" id="558151"/>
    <lineage>
        <taxon>Bacteria</taxon>
        <taxon>Pseudomonadati</taxon>
        <taxon>Bacteroidota</taxon>
        <taxon>Flavobacteriia</taxon>
        <taxon>Flavobacteriales</taxon>
        <taxon>Weeksellaceae</taxon>
        <taxon>Chryseobacterium group</taxon>
        <taxon>Chryseobacterium</taxon>
    </lineage>
</organism>
<keyword evidence="3" id="KW-1185">Reference proteome</keyword>
<dbReference type="STRING" id="558151.ACM46_09005"/>
<dbReference type="AlphaFoldDB" id="A0A0J7IEI1"/>
<proteinExistence type="predicted"/>
<dbReference type="EMBL" id="LFND01000003">
    <property type="protein sequence ID" value="KMQ64409.1"/>
    <property type="molecule type" value="Genomic_DNA"/>
</dbReference>
<comment type="caution">
    <text evidence="2">The sequence shown here is derived from an EMBL/GenBank/DDBJ whole genome shotgun (WGS) entry which is preliminary data.</text>
</comment>
<sequence>MEVLILIFLLTIIILLLKDKLVINKITRTQIVAPKKDQKDIMGKSNYDGRLTAPSVSTESQINERKDKENNFEMKTEGKGLEHPVPDGNSDENSEEQIDYEEEEEEFKNMGLPNDVRGYAKGVSFQELNDAGQVLRNNDPEPVSVKKAVAVVRKIEGTDLFYLLENAMEGSSRKIADLLNKNLPNEEEPKTSENSDDFNIGDFI</sequence>
<name>A0A0J7IEI1_9FLAO</name>
<protein>
    <recommendedName>
        <fullName evidence="4">Conjugal transfer protein TraD</fullName>
    </recommendedName>
</protein>
<evidence type="ECO:0000313" key="3">
    <source>
        <dbReference type="Proteomes" id="UP000036261"/>
    </source>
</evidence>
<feature type="compositionally biased region" description="Basic and acidic residues" evidence="1">
    <location>
        <begin position="62"/>
        <end position="85"/>
    </location>
</feature>
<accession>A0A0J7IEI1</accession>
<dbReference type="Proteomes" id="UP000036261">
    <property type="component" value="Unassembled WGS sequence"/>
</dbReference>
<evidence type="ECO:0000313" key="2">
    <source>
        <dbReference type="EMBL" id="KMQ64409.1"/>
    </source>
</evidence>
<feature type="compositionally biased region" description="Acidic residues" evidence="1">
    <location>
        <begin position="89"/>
        <end position="98"/>
    </location>
</feature>
<reference evidence="2 3" key="1">
    <citation type="journal article" date="2013" name="Int. J. Syst. Evol. Microbiol.">
        <title>Chryseobacterium angstadtii sp. nov., isolated from a newt tank.</title>
        <authorList>
            <person name="Kirk K.E."/>
            <person name="Hoffman J.A."/>
            <person name="Smith K.A."/>
            <person name="Strahan B.L."/>
            <person name="Failor K.C."/>
            <person name="Krebs J.E."/>
            <person name="Gale A.N."/>
            <person name="Do T.D."/>
            <person name="Sontag T.C."/>
            <person name="Batties A.M."/>
            <person name="Mistiszyn K."/>
            <person name="Newman J.D."/>
        </authorList>
    </citation>
    <scope>NUCLEOTIDE SEQUENCE [LARGE SCALE GENOMIC DNA]</scope>
    <source>
        <strain evidence="2 3">KM</strain>
    </source>
</reference>
<gene>
    <name evidence="2" type="ORF">ACM46_09005</name>
</gene>
<feature type="region of interest" description="Disordered" evidence="1">
    <location>
        <begin position="184"/>
        <end position="204"/>
    </location>
</feature>
<evidence type="ECO:0008006" key="4">
    <source>
        <dbReference type="Google" id="ProtNLM"/>
    </source>
</evidence>